<comment type="similarity">
    <text evidence="1">Belongs to the sigma-70 factor family. ECF subfamily.</text>
</comment>
<dbReference type="Pfam" id="PF04542">
    <property type="entry name" value="Sigma70_r2"/>
    <property type="match status" value="1"/>
</dbReference>
<organism evidence="7 8">
    <name type="scientific">Ilumatobacter coccineus (strain NBRC 103263 / KCTC 29153 / YM16-304)</name>
    <dbReference type="NCBI Taxonomy" id="1313172"/>
    <lineage>
        <taxon>Bacteria</taxon>
        <taxon>Bacillati</taxon>
        <taxon>Actinomycetota</taxon>
        <taxon>Acidimicrobiia</taxon>
        <taxon>Acidimicrobiales</taxon>
        <taxon>Ilumatobacteraceae</taxon>
        <taxon>Ilumatobacter</taxon>
    </lineage>
</organism>
<keyword evidence="4" id="KW-0804">Transcription</keyword>
<dbReference type="PANTHER" id="PTHR43133:SF62">
    <property type="entry name" value="RNA POLYMERASE SIGMA FACTOR SIGZ"/>
    <property type="match status" value="1"/>
</dbReference>
<dbReference type="AlphaFoldDB" id="A0A6C7E4M2"/>
<sequence>MDVPAMRSDPATEVVADWFDQHARALAGYATRRVGANLARDIVADTFRIALQQLDGYEPGRGGERAWLFGIASNLIRRHWRTEERRLRIQARSARADVQPVDPLLRVDERLDASAHYQRVVDAVATLDPDDRDLLILIAWEQFTSREAAAALGIPPGTVRSRLTRIRAQLAQIVRQGETDG</sequence>
<evidence type="ECO:0000313" key="8">
    <source>
        <dbReference type="Proteomes" id="UP000011863"/>
    </source>
</evidence>
<dbReference type="PANTHER" id="PTHR43133">
    <property type="entry name" value="RNA POLYMERASE ECF-TYPE SIGMA FACTO"/>
    <property type="match status" value="1"/>
</dbReference>
<dbReference type="GO" id="GO:0006352">
    <property type="term" value="P:DNA-templated transcription initiation"/>
    <property type="evidence" value="ECO:0007669"/>
    <property type="project" value="InterPro"/>
</dbReference>
<protein>
    <submittedName>
        <fullName evidence="7">Putative RNA polymerase ECF subfamily sigma factor</fullName>
    </submittedName>
</protein>
<dbReference type="SUPFAM" id="SSF88946">
    <property type="entry name" value="Sigma2 domain of RNA polymerase sigma factors"/>
    <property type="match status" value="1"/>
</dbReference>
<evidence type="ECO:0000256" key="1">
    <source>
        <dbReference type="ARBA" id="ARBA00010641"/>
    </source>
</evidence>
<keyword evidence="2" id="KW-0805">Transcription regulation</keyword>
<proteinExistence type="inferred from homology"/>
<feature type="domain" description="RNA polymerase sigma-70 region 2" evidence="5">
    <location>
        <begin position="19"/>
        <end position="85"/>
    </location>
</feature>
<evidence type="ECO:0000259" key="6">
    <source>
        <dbReference type="Pfam" id="PF08281"/>
    </source>
</evidence>
<dbReference type="Proteomes" id="UP000011863">
    <property type="component" value="Chromosome"/>
</dbReference>
<evidence type="ECO:0000256" key="2">
    <source>
        <dbReference type="ARBA" id="ARBA00023015"/>
    </source>
</evidence>
<dbReference type="InterPro" id="IPR013324">
    <property type="entry name" value="RNA_pol_sigma_r3/r4-like"/>
</dbReference>
<dbReference type="InterPro" id="IPR036388">
    <property type="entry name" value="WH-like_DNA-bd_sf"/>
</dbReference>
<dbReference type="KEGG" id="aym:YM304_12460"/>
<reference evidence="7 8" key="1">
    <citation type="journal article" date="2013" name="Int. J. Syst. Evol. Microbiol.">
        <title>Ilumatobacter nonamiense sp. nov. and Ilumatobacter coccineum sp. nov., isolated from seashore sand.</title>
        <authorList>
            <person name="Matsumoto A."/>
            <person name="Kasai H."/>
            <person name="Matsuo Y."/>
            <person name="Shizuri Y."/>
            <person name="Ichikawa N."/>
            <person name="Fujita N."/>
            <person name="Omura S."/>
            <person name="Takahashi Y."/>
        </authorList>
    </citation>
    <scope>NUCLEOTIDE SEQUENCE [LARGE SCALE GENOMIC DNA]</scope>
    <source>
        <strain evidence="8">NBRC 103263 / KCTC 29153 / YM16-304</strain>
    </source>
</reference>
<keyword evidence="8" id="KW-1185">Reference proteome</keyword>
<evidence type="ECO:0000256" key="3">
    <source>
        <dbReference type="ARBA" id="ARBA00023082"/>
    </source>
</evidence>
<evidence type="ECO:0000256" key="4">
    <source>
        <dbReference type="ARBA" id="ARBA00023163"/>
    </source>
</evidence>
<dbReference type="Gene3D" id="1.10.1740.10">
    <property type="match status" value="1"/>
</dbReference>
<dbReference type="InterPro" id="IPR014284">
    <property type="entry name" value="RNA_pol_sigma-70_dom"/>
</dbReference>
<dbReference type="GO" id="GO:0003677">
    <property type="term" value="F:DNA binding"/>
    <property type="evidence" value="ECO:0007669"/>
    <property type="project" value="InterPro"/>
</dbReference>
<gene>
    <name evidence="7" type="ORF">YM304_12460</name>
</gene>
<dbReference type="EMBL" id="AP012057">
    <property type="protein sequence ID" value="BAN01560.1"/>
    <property type="molecule type" value="Genomic_DNA"/>
</dbReference>
<dbReference type="InterPro" id="IPR013249">
    <property type="entry name" value="RNA_pol_sigma70_r4_t2"/>
</dbReference>
<dbReference type="SUPFAM" id="SSF88659">
    <property type="entry name" value="Sigma3 and sigma4 domains of RNA polymerase sigma factors"/>
    <property type="match status" value="1"/>
</dbReference>
<name>A0A6C7E4M2_ILUCY</name>
<keyword evidence="3" id="KW-0731">Sigma factor</keyword>
<accession>A0A6C7E4M2</accession>
<feature type="domain" description="RNA polymerase sigma factor 70 region 4 type 2" evidence="6">
    <location>
        <begin position="118"/>
        <end position="170"/>
    </location>
</feature>
<dbReference type="InterPro" id="IPR039425">
    <property type="entry name" value="RNA_pol_sigma-70-like"/>
</dbReference>
<dbReference type="Gene3D" id="1.10.10.10">
    <property type="entry name" value="Winged helix-like DNA-binding domain superfamily/Winged helix DNA-binding domain"/>
    <property type="match status" value="1"/>
</dbReference>
<dbReference type="GO" id="GO:0016987">
    <property type="term" value="F:sigma factor activity"/>
    <property type="evidence" value="ECO:0007669"/>
    <property type="project" value="UniProtKB-KW"/>
</dbReference>
<dbReference type="NCBIfam" id="TIGR02937">
    <property type="entry name" value="sigma70-ECF"/>
    <property type="match status" value="1"/>
</dbReference>
<dbReference type="Pfam" id="PF08281">
    <property type="entry name" value="Sigma70_r4_2"/>
    <property type="match status" value="1"/>
</dbReference>
<dbReference type="InterPro" id="IPR007627">
    <property type="entry name" value="RNA_pol_sigma70_r2"/>
</dbReference>
<dbReference type="InterPro" id="IPR013325">
    <property type="entry name" value="RNA_pol_sigma_r2"/>
</dbReference>
<evidence type="ECO:0000259" key="5">
    <source>
        <dbReference type="Pfam" id="PF04542"/>
    </source>
</evidence>
<evidence type="ECO:0000313" key="7">
    <source>
        <dbReference type="EMBL" id="BAN01560.1"/>
    </source>
</evidence>
<dbReference type="CDD" id="cd06171">
    <property type="entry name" value="Sigma70_r4"/>
    <property type="match status" value="1"/>
</dbReference>